<dbReference type="PANTHER" id="PTHR34580">
    <property type="match status" value="1"/>
</dbReference>
<protein>
    <submittedName>
        <fullName evidence="4">Transcriptional regulator</fullName>
    </submittedName>
</protein>
<dbReference type="Pfam" id="PF25583">
    <property type="entry name" value="WCX"/>
    <property type="match status" value="1"/>
</dbReference>
<evidence type="ECO:0000256" key="2">
    <source>
        <dbReference type="ARBA" id="ARBA00023163"/>
    </source>
</evidence>
<dbReference type="InterPro" id="IPR028349">
    <property type="entry name" value="PafC-like"/>
</dbReference>
<accession>A0A8J4GZJ8</accession>
<dbReference type="GO" id="GO:0003700">
    <property type="term" value="F:DNA-binding transcription factor activity"/>
    <property type="evidence" value="ECO:0007669"/>
    <property type="project" value="InterPro"/>
</dbReference>
<dbReference type="PROSITE" id="PS52050">
    <property type="entry name" value="WYL"/>
    <property type="match status" value="1"/>
</dbReference>
<organism evidence="4 5">
    <name type="scientific">Xylanibacillus composti</name>
    <dbReference type="NCBI Taxonomy" id="1572762"/>
    <lineage>
        <taxon>Bacteria</taxon>
        <taxon>Bacillati</taxon>
        <taxon>Bacillota</taxon>
        <taxon>Bacilli</taxon>
        <taxon>Bacillales</taxon>
        <taxon>Paenibacillaceae</taxon>
        <taxon>Xylanibacillus</taxon>
    </lineage>
</organism>
<dbReference type="Gene3D" id="1.10.10.10">
    <property type="entry name" value="Winged helix-like DNA-binding domain superfamily/Winged helix DNA-binding domain"/>
    <property type="match status" value="1"/>
</dbReference>
<keyword evidence="5" id="KW-1185">Reference proteome</keyword>
<proteinExistence type="predicted"/>
<dbReference type="InterPro" id="IPR036388">
    <property type="entry name" value="WH-like_DNA-bd_sf"/>
</dbReference>
<comment type="caution">
    <text evidence="4">The sequence shown here is derived from an EMBL/GenBank/DDBJ whole genome shotgun (WGS) entry which is preliminary data.</text>
</comment>
<keyword evidence="2" id="KW-0804">Transcription</keyword>
<dbReference type="PIRSF" id="PIRSF016838">
    <property type="entry name" value="PafC"/>
    <property type="match status" value="1"/>
</dbReference>
<dbReference type="EMBL" id="BOVK01000013">
    <property type="protein sequence ID" value="GIQ68113.1"/>
    <property type="molecule type" value="Genomic_DNA"/>
</dbReference>
<name>A0A8J4GZJ8_9BACL</name>
<reference evidence="4" key="1">
    <citation type="submission" date="2021-04" db="EMBL/GenBank/DDBJ databases">
        <title>Draft genome sequence of Xylanibacillus composti strain K13.</title>
        <authorList>
            <person name="Uke A."/>
            <person name="Chhe C."/>
            <person name="Baramee S."/>
            <person name="Kosugi A."/>
        </authorList>
    </citation>
    <scope>NUCLEOTIDE SEQUENCE</scope>
    <source>
        <strain evidence="4">K13</strain>
    </source>
</reference>
<dbReference type="Proteomes" id="UP000677918">
    <property type="component" value="Unassembled WGS sequence"/>
</dbReference>
<dbReference type="SUPFAM" id="SSF46785">
    <property type="entry name" value="Winged helix' DNA-binding domain"/>
    <property type="match status" value="1"/>
</dbReference>
<keyword evidence="1" id="KW-0805">Transcription regulation</keyword>
<dbReference type="InterPro" id="IPR001034">
    <property type="entry name" value="DeoR_HTH"/>
</dbReference>
<sequence>MRADRLVQIMILLQNNGKMTTGELARTLEVSERTIIRDMDALSISGIPVVSERGKSGGWRLLDGFRSRLHGLKLEEWKSLFILPSEKLLEDLGVQAKGPQLRHKLLASIPQESQPAVQPYMEKILIDTESWKPSHTDSASMNQVLNALWSDRKLQMVYTKADGTRTTRIVHPLGLVSKGSVWYLVASLDEGEIRSFRMSRVEQAEQLEETFIRPQHFSLADYWMRSKQAFVSSLPSLEVKLLVDREVVGRLTFTDKFVQKVHMDEKSCGEQVRVTLSFHTEEEAVAYVLGWGGKVRLLGPAHLAELIVQRAREVVAMYGGAPGPAPKIGE</sequence>
<evidence type="ECO:0000259" key="3">
    <source>
        <dbReference type="PROSITE" id="PS51000"/>
    </source>
</evidence>
<dbReference type="AlphaFoldDB" id="A0A8J4GZJ8"/>
<feature type="domain" description="HTH deoR-type" evidence="3">
    <location>
        <begin position="2"/>
        <end position="75"/>
    </location>
</feature>
<dbReference type="InterPro" id="IPR036390">
    <property type="entry name" value="WH_DNA-bd_sf"/>
</dbReference>
<dbReference type="InterPro" id="IPR051534">
    <property type="entry name" value="CBASS_pafABC_assoc_protein"/>
</dbReference>
<dbReference type="Pfam" id="PF08279">
    <property type="entry name" value="HTH_11"/>
    <property type="match status" value="1"/>
</dbReference>
<dbReference type="Pfam" id="PF13280">
    <property type="entry name" value="WYL"/>
    <property type="match status" value="1"/>
</dbReference>
<evidence type="ECO:0000256" key="1">
    <source>
        <dbReference type="ARBA" id="ARBA00023015"/>
    </source>
</evidence>
<dbReference type="RefSeq" id="WP_213410732.1">
    <property type="nucleotide sequence ID" value="NZ_BOVK01000013.1"/>
</dbReference>
<dbReference type="InterPro" id="IPR057727">
    <property type="entry name" value="WCX_dom"/>
</dbReference>
<dbReference type="PROSITE" id="PS51000">
    <property type="entry name" value="HTH_DEOR_2"/>
    <property type="match status" value="1"/>
</dbReference>
<evidence type="ECO:0000313" key="4">
    <source>
        <dbReference type="EMBL" id="GIQ68113.1"/>
    </source>
</evidence>
<dbReference type="InterPro" id="IPR026881">
    <property type="entry name" value="WYL_dom"/>
</dbReference>
<evidence type="ECO:0000313" key="5">
    <source>
        <dbReference type="Proteomes" id="UP000677918"/>
    </source>
</evidence>
<gene>
    <name evidence="4" type="ORF">XYCOK13_09370</name>
</gene>
<dbReference type="InterPro" id="IPR013196">
    <property type="entry name" value="HTH_11"/>
</dbReference>
<dbReference type="PANTHER" id="PTHR34580:SF1">
    <property type="entry name" value="PROTEIN PAFC"/>
    <property type="match status" value="1"/>
</dbReference>